<dbReference type="GO" id="GO:0031503">
    <property type="term" value="P:protein-containing complex localization"/>
    <property type="evidence" value="ECO:0007669"/>
    <property type="project" value="EnsemblFungi"/>
</dbReference>
<sequence>MSEEYIQAENAANVIGTSKVIESESNSIDAPASERIQEETRSNSNAAESSDDDDDFGNFSDASFEEDSMPIEKNTITTSETDNKTSMSTTLDNSALFSTILDDLFPDETSKATLAINDQLDMDSIKLSNLLENERPHVIYQQLVDLDTILQPIIWKKTHLRSELFHLLGISDEAEMLKKNQAREEIKPLNDTLYNSIMNVINSKNPNAKGTSSLMLKDFFKLNYTPSLRHASLEKEEREEMEHRIPELINRKTMNISNETDIIGLQEYHDELCNSIDTIVEKLKSLKQEQKSLVNDKTTYENVITNLSGHTQRLQRDEIELYNRRKQKKKLFSWVAR</sequence>
<dbReference type="OrthoDB" id="5378975at2759"/>
<dbReference type="GO" id="GO:0035653">
    <property type="term" value="P:clathrin-coated vesicle cargo loading, AP-1-mediated"/>
    <property type="evidence" value="ECO:0007669"/>
    <property type="project" value="EnsemblFungi"/>
</dbReference>
<dbReference type="GeneID" id="11493434"/>
<proteinExistence type="predicted"/>
<evidence type="ECO:0000256" key="2">
    <source>
        <dbReference type="SAM" id="MobiDB-lite"/>
    </source>
</evidence>
<dbReference type="PANTHER" id="PTHR38698">
    <property type="entry name" value="EXPRESSED PROTEIN"/>
    <property type="match status" value="1"/>
</dbReference>
<dbReference type="InterPro" id="IPR031355">
    <property type="entry name" value="YBL010C/LAA2-like"/>
</dbReference>
<feature type="compositionally biased region" description="Polar residues" evidence="2">
    <location>
        <begin position="74"/>
        <end position="87"/>
    </location>
</feature>
<keyword evidence="1" id="KW-0175">Coiled coil</keyword>
<dbReference type="OMA" id="EYHDELC"/>
<reference evidence="3 4" key="1">
    <citation type="journal article" date="2011" name="Proc. Natl. Acad. Sci. U.S.A.">
        <title>Evolutionary erosion of yeast sex chromosomes by mating-type switching accidents.</title>
        <authorList>
            <person name="Gordon J.L."/>
            <person name="Armisen D."/>
            <person name="Proux-Wera E."/>
            <person name="Oheigeartaigh S.S."/>
            <person name="Byrne K.P."/>
            <person name="Wolfe K.H."/>
        </authorList>
    </citation>
    <scope>NUCLEOTIDE SEQUENCE [LARGE SCALE GENOMIC DNA]</scope>
    <source>
        <strain evidence="4">ATCC 10597 / BCRC 20456 / CBS 421 / NBRC 0211 / NRRL Y-12639</strain>
    </source>
</reference>
<keyword evidence="4" id="KW-1185">Reference proteome</keyword>
<dbReference type="PANTHER" id="PTHR38698:SF1">
    <property type="entry name" value="FUNGAL PROTEIN"/>
    <property type="match status" value="1"/>
</dbReference>
<feature type="coiled-coil region" evidence="1">
    <location>
        <begin position="269"/>
        <end position="296"/>
    </location>
</feature>
<protein>
    <submittedName>
        <fullName evidence="3">Uncharacterized protein</fullName>
    </submittedName>
</protein>
<evidence type="ECO:0000313" key="3">
    <source>
        <dbReference type="EMBL" id="CCD22486.1"/>
    </source>
</evidence>
<evidence type="ECO:0000313" key="4">
    <source>
        <dbReference type="Proteomes" id="UP000000689"/>
    </source>
</evidence>
<dbReference type="KEGG" id="ndi:NDAI_0A03290"/>
<dbReference type="AlphaFoldDB" id="G0W3U8"/>
<dbReference type="HOGENOM" id="CLU_055503_0_0_1"/>
<dbReference type="STRING" id="1071378.G0W3U8"/>
<name>G0W3U8_NAUDC</name>
<dbReference type="RefSeq" id="XP_003667729.1">
    <property type="nucleotide sequence ID" value="XM_003667681.1"/>
</dbReference>
<organism evidence="3 4">
    <name type="scientific">Naumovozyma dairenensis (strain ATCC 10597 / BCRC 20456 / CBS 421 / NBRC 0211 / NRRL Y-12639)</name>
    <name type="common">Saccharomyces dairenensis</name>
    <dbReference type="NCBI Taxonomy" id="1071378"/>
    <lineage>
        <taxon>Eukaryota</taxon>
        <taxon>Fungi</taxon>
        <taxon>Dikarya</taxon>
        <taxon>Ascomycota</taxon>
        <taxon>Saccharomycotina</taxon>
        <taxon>Saccharomycetes</taxon>
        <taxon>Saccharomycetales</taxon>
        <taxon>Saccharomycetaceae</taxon>
        <taxon>Naumovozyma</taxon>
    </lineage>
</organism>
<dbReference type="Proteomes" id="UP000000689">
    <property type="component" value="Chromosome 1"/>
</dbReference>
<evidence type="ECO:0000256" key="1">
    <source>
        <dbReference type="SAM" id="Coils"/>
    </source>
</evidence>
<dbReference type="EMBL" id="HE580267">
    <property type="protein sequence ID" value="CCD22486.1"/>
    <property type="molecule type" value="Genomic_DNA"/>
</dbReference>
<dbReference type="Pfam" id="PF17104">
    <property type="entry name" value="YBL010C_LAA2"/>
    <property type="match status" value="1"/>
</dbReference>
<feature type="region of interest" description="Disordered" evidence="2">
    <location>
        <begin position="15"/>
        <end position="87"/>
    </location>
</feature>
<gene>
    <name evidence="3" type="primary">NDAI0A03290</name>
    <name evidence="3" type="ordered locus">NDAI_0A03290</name>
</gene>
<accession>G0W3U8</accession>
<dbReference type="eggNOG" id="ENOG502RZ92">
    <property type="taxonomic scope" value="Eukaryota"/>
</dbReference>